<reference evidence="10 11" key="1">
    <citation type="submission" date="2024-09" db="EMBL/GenBank/DDBJ databases">
        <authorList>
            <person name="Sun Q."/>
            <person name="Mori K."/>
        </authorList>
    </citation>
    <scope>NUCLEOTIDE SEQUENCE [LARGE SCALE GENOMIC DNA]</scope>
    <source>
        <strain evidence="10 11">CCM 7904</strain>
    </source>
</reference>
<evidence type="ECO:0000256" key="6">
    <source>
        <dbReference type="ARBA" id="ARBA00023027"/>
    </source>
</evidence>
<evidence type="ECO:0000313" key="11">
    <source>
        <dbReference type="Proteomes" id="UP001589795"/>
    </source>
</evidence>
<comment type="catalytic activity">
    <reaction evidence="7">
        <text>a quinone + NADH + H(+) = a quinol + NAD(+)</text>
        <dbReference type="Rhea" id="RHEA:46160"/>
        <dbReference type="ChEBI" id="CHEBI:15378"/>
        <dbReference type="ChEBI" id="CHEBI:24646"/>
        <dbReference type="ChEBI" id="CHEBI:57540"/>
        <dbReference type="ChEBI" id="CHEBI:57945"/>
        <dbReference type="ChEBI" id="CHEBI:132124"/>
        <dbReference type="EC" id="1.6.5.9"/>
    </reaction>
</comment>
<protein>
    <recommendedName>
        <fullName evidence="2">NADH:ubiquinone reductase (non-electrogenic)</fullName>
        <ecNumber evidence="2">1.6.5.9</ecNumber>
    </recommendedName>
</protein>
<keyword evidence="11" id="KW-1185">Reference proteome</keyword>
<dbReference type="EMBL" id="JBHLWQ010000020">
    <property type="protein sequence ID" value="MFC0199150.1"/>
    <property type="molecule type" value="Genomic_DNA"/>
</dbReference>
<dbReference type="PRINTS" id="PR00411">
    <property type="entry name" value="PNDRDTASEI"/>
</dbReference>
<gene>
    <name evidence="10" type="ORF">ACFFIZ_02080</name>
</gene>
<evidence type="ECO:0000313" key="10">
    <source>
        <dbReference type="EMBL" id="MFC0199150.1"/>
    </source>
</evidence>
<keyword evidence="8" id="KW-0812">Transmembrane</keyword>
<evidence type="ECO:0000256" key="5">
    <source>
        <dbReference type="ARBA" id="ARBA00023002"/>
    </source>
</evidence>
<dbReference type="InterPro" id="IPR036188">
    <property type="entry name" value="FAD/NAD-bd_sf"/>
</dbReference>
<dbReference type="PANTHER" id="PTHR43706:SF47">
    <property type="entry name" value="EXTERNAL NADH-UBIQUINONE OXIDOREDUCTASE 1, MITOCHONDRIAL-RELATED"/>
    <property type="match status" value="1"/>
</dbReference>
<dbReference type="InterPro" id="IPR023753">
    <property type="entry name" value="FAD/NAD-binding_dom"/>
</dbReference>
<comment type="similarity">
    <text evidence="1">Belongs to the NADH dehydrogenase family.</text>
</comment>
<organism evidence="10 11">
    <name type="scientific">Paracoccus rhizosphaerae</name>
    <dbReference type="NCBI Taxonomy" id="1133347"/>
    <lineage>
        <taxon>Bacteria</taxon>
        <taxon>Pseudomonadati</taxon>
        <taxon>Pseudomonadota</taxon>
        <taxon>Alphaproteobacteria</taxon>
        <taxon>Rhodobacterales</taxon>
        <taxon>Paracoccaceae</taxon>
        <taxon>Paracoccus</taxon>
    </lineage>
</organism>
<evidence type="ECO:0000256" key="3">
    <source>
        <dbReference type="ARBA" id="ARBA00022630"/>
    </source>
</evidence>
<keyword evidence="5 10" id="KW-0560">Oxidoreductase</keyword>
<evidence type="ECO:0000256" key="4">
    <source>
        <dbReference type="ARBA" id="ARBA00022827"/>
    </source>
</evidence>
<dbReference type="PANTHER" id="PTHR43706">
    <property type="entry name" value="NADH DEHYDROGENASE"/>
    <property type="match status" value="1"/>
</dbReference>
<sequence>MTAHHEQHDIATWTTDVLVIGAGFAGLEVARALGRAGIPAIIVDRRNHHLFQPLLYQVATASLSATDVAEPVRQILRRHRSVQVILGEVEQVDATLCRARLGGGELIAYRHLVLAPGSGHSYFGHDDWAAHAPGLKSIEDARSIRSRLLVAFERAERCTDPDEKRRLLTFAIIGAGPTGVELAGSISELGRRTLAREFRTIDPAAIRILLIEAGPRILAGFPDDMAAYASDSLECRGVEIRTGTPVSDIGPEHVELDDESLDVGLIIWAAGVRPSPLAAQVAETDRGGRAIVDARLMVPGLDNVFVLGDAAACPDAEGNPLPGLAQVAQQQGRHLGPALVAHIRDGHPLPEFRYRSRGNTAIIARHAAIFHHGRLKLRGWIAWAGWALIHVYLLVGFQHRVLVSAQWLSRYLTGYRGARVIDEEVAEKAPLRAGPSSDA</sequence>
<dbReference type="SUPFAM" id="SSF51905">
    <property type="entry name" value="FAD/NAD(P)-binding domain"/>
    <property type="match status" value="1"/>
</dbReference>
<dbReference type="PRINTS" id="PR00368">
    <property type="entry name" value="FADPNR"/>
</dbReference>
<name>A0ABV6CEI9_9RHOB</name>
<dbReference type="InterPro" id="IPR045024">
    <property type="entry name" value="NDH-2"/>
</dbReference>
<evidence type="ECO:0000256" key="1">
    <source>
        <dbReference type="ARBA" id="ARBA00005272"/>
    </source>
</evidence>
<dbReference type="Proteomes" id="UP001589795">
    <property type="component" value="Unassembled WGS sequence"/>
</dbReference>
<dbReference type="EC" id="1.6.5.9" evidence="2"/>
<dbReference type="GO" id="GO:0016491">
    <property type="term" value="F:oxidoreductase activity"/>
    <property type="evidence" value="ECO:0007669"/>
    <property type="project" value="UniProtKB-KW"/>
</dbReference>
<evidence type="ECO:0000256" key="8">
    <source>
        <dbReference type="SAM" id="Phobius"/>
    </source>
</evidence>
<dbReference type="RefSeq" id="WP_265505857.1">
    <property type="nucleotide sequence ID" value="NZ_JAOTBE010000005.1"/>
</dbReference>
<comment type="caution">
    <text evidence="10">The sequence shown here is derived from an EMBL/GenBank/DDBJ whole genome shotgun (WGS) entry which is preliminary data.</text>
</comment>
<keyword evidence="3" id="KW-0285">Flavoprotein</keyword>
<keyword evidence="8" id="KW-0472">Membrane</keyword>
<keyword evidence="6" id="KW-0520">NAD</keyword>
<keyword evidence="8" id="KW-1133">Transmembrane helix</keyword>
<dbReference type="Pfam" id="PF07992">
    <property type="entry name" value="Pyr_redox_2"/>
    <property type="match status" value="1"/>
</dbReference>
<accession>A0ABV6CEI9</accession>
<proteinExistence type="inferred from homology"/>
<dbReference type="Gene3D" id="3.50.50.100">
    <property type="match status" value="1"/>
</dbReference>
<feature type="transmembrane region" description="Helical" evidence="8">
    <location>
        <begin position="380"/>
        <end position="397"/>
    </location>
</feature>
<evidence type="ECO:0000256" key="7">
    <source>
        <dbReference type="ARBA" id="ARBA00047599"/>
    </source>
</evidence>
<keyword evidence="4" id="KW-0274">FAD</keyword>
<evidence type="ECO:0000259" key="9">
    <source>
        <dbReference type="Pfam" id="PF07992"/>
    </source>
</evidence>
<feature type="domain" description="FAD/NAD(P)-binding" evidence="9">
    <location>
        <begin position="16"/>
        <end position="332"/>
    </location>
</feature>
<evidence type="ECO:0000256" key="2">
    <source>
        <dbReference type="ARBA" id="ARBA00012637"/>
    </source>
</evidence>